<dbReference type="AlphaFoldDB" id="A0A1N6X609"/>
<sequence length="356" mass="39851">MRAALGRFDPGLIEQLVEAPYRFEFFQAVRLLDGLFRDEGTERRHGADALSARIRFRNTLHQGFAPAEIEALEAWRHDDESHVGPPRLRKVEITPYAIGLLGVHGALPAHYTERISERERIHRDRAARALLDIFANRAVAQFYLAWKKYRLPLQYESDRRNRFLPLVLSVAGLGFDALRERMRDGAGRIEDEAIARVATLLSQRPLSAKALERILAGHFRVPVRVEQFVGAWYALPDDQRTTLGGRNALLGRTALSGERVWQRNLKVRIHVGPLAAADYHAFLPGGDSAAALAKLLLLATGHQFEYEIRPSLRAVDVRPAALGADSPPRLGRDVFLASRLSACDRDDAVYSPGALH</sequence>
<name>A0A1N6X609_9RHOO</name>
<accession>A0A1N6X609</accession>
<dbReference type="PANTHER" id="PTHR35564:SF4">
    <property type="entry name" value="CYTOPLASMIC PROTEIN"/>
    <property type="match status" value="1"/>
</dbReference>
<keyword evidence="2" id="KW-1185">Reference proteome</keyword>
<dbReference type="InterPro" id="IPR010732">
    <property type="entry name" value="T6SS_TssG-like"/>
</dbReference>
<organism evidence="1 2">
    <name type="scientific">Aromatoleum tolulyticum</name>
    <dbReference type="NCBI Taxonomy" id="34027"/>
    <lineage>
        <taxon>Bacteria</taxon>
        <taxon>Pseudomonadati</taxon>
        <taxon>Pseudomonadota</taxon>
        <taxon>Betaproteobacteria</taxon>
        <taxon>Rhodocyclales</taxon>
        <taxon>Rhodocyclaceae</taxon>
        <taxon>Aromatoleum</taxon>
    </lineage>
</organism>
<dbReference type="EMBL" id="FTMD01000008">
    <property type="protein sequence ID" value="SIQ97671.1"/>
    <property type="molecule type" value="Genomic_DNA"/>
</dbReference>
<dbReference type="NCBIfam" id="TIGR03347">
    <property type="entry name" value="VI_chp_1"/>
    <property type="match status" value="1"/>
</dbReference>
<dbReference type="OrthoDB" id="1523296at2"/>
<proteinExistence type="predicted"/>
<dbReference type="STRING" id="34027.SAMN05421829_108202"/>
<dbReference type="PANTHER" id="PTHR35564">
    <property type="match status" value="1"/>
</dbReference>
<reference evidence="2" key="1">
    <citation type="submission" date="2017-01" db="EMBL/GenBank/DDBJ databases">
        <authorList>
            <person name="Varghese N."/>
            <person name="Submissions S."/>
        </authorList>
    </citation>
    <scope>NUCLEOTIDE SEQUENCE [LARGE SCALE GENOMIC DNA]</scope>
    <source>
        <strain evidence="2">ATCC 51758</strain>
    </source>
</reference>
<gene>
    <name evidence="1" type="ORF">SAMN05421829_108202</name>
</gene>
<evidence type="ECO:0000313" key="2">
    <source>
        <dbReference type="Proteomes" id="UP000186819"/>
    </source>
</evidence>
<evidence type="ECO:0000313" key="1">
    <source>
        <dbReference type="EMBL" id="SIQ97671.1"/>
    </source>
</evidence>
<dbReference type="Pfam" id="PF06996">
    <property type="entry name" value="T6SS_TssG"/>
    <property type="match status" value="1"/>
</dbReference>
<dbReference type="RefSeq" id="WP_076602686.1">
    <property type="nucleotide sequence ID" value="NZ_FTMD01000008.1"/>
</dbReference>
<protein>
    <submittedName>
        <fullName evidence="1">Type VI secretion system protein ImpH</fullName>
    </submittedName>
</protein>
<dbReference type="Proteomes" id="UP000186819">
    <property type="component" value="Unassembled WGS sequence"/>
</dbReference>